<evidence type="ECO:0000256" key="6">
    <source>
        <dbReference type="SAM" id="Phobius"/>
    </source>
</evidence>
<protein>
    <recommendedName>
        <fullName evidence="9">Peroxisomal membrane protein 11B</fullName>
    </recommendedName>
</protein>
<organism evidence="7 8">
    <name type="scientific">Sphagnum jensenii</name>
    <dbReference type="NCBI Taxonomy" id="128206"/>
    <lineage>
        <taxon>Eukaryota</taxon>
        <taxon>Viridiplantae</taxon>
        <taxon>Streptophyta</taxon>
        <taxon>Embryophyta</taxon>
        <taxon>Bryophyta</taxon>
        <taxon>Sphagnophytina</taxon>
        <taxon>Sphagnopsida</taxon>
        <taxon>Sphagnales</taxon>
        <taxon>Sphagnaceae</taxon>
        <taxon>Sphagnum</taxon>
    </lineage>
</organism>
<evidence type="ECO:0000256" key="4">
    <source>
        <dbReference type="ARBA" id="ARBA00023136"/>
    </source>
</evidence>
<dbReference type="PANTHER" id="PTHR12652">
    <property type="entry name" value="PEROXISOMAL BIOGENESIS FACTOR 11"/>
    <property type="match status" value="1"/>
</dbReference>
<keyword evidence="8" id="KW-1185">Reference proteome</keyword>
<evidence type="ECO:0008006" key="9">
    <source>
        <dbReference type="Google" id="ProtNLM"/>
    </source>
</evidence>
<dbReference type="Pfam" id="PF05648">
    <property type="entry name" value="PEX11"/>
    <property type="match status" value="1"/>
</dbReference>
<evidence type="ECO:0000313" key="7">
    <source>
        <dbReference type="EMBL" id="CAK9865430.1"/>
    </source>
</evidence>
<dbReference type="PANTHER" id="PTHR12652:SF17">
    <property type="entry name" value="PEROXISOMAL MEMBRANE PROTEIN 11B"/>
    <property type="match status" value="1"/>
</dbReference>
<comment type="similarity">
    <text evidence="2">Belongs to the peroxin-11 family.</text>
</comment>
<evidence type="ECO:0000313" key="8">
    <source>
        <dbReference type="Proteomes" id="UP001497522"/>
    </source>
</evidence>
<proteinExistence type="inferred from homology"/>
<feature type="transmembrane region" description="Helical" evidence="6">
    <location>
        <begin position="213"/>
        <end position="232"/>
    </location>
</feature>
<dbReference type="Proteomes" id="UP001497522">
    <property type="component" value="Chromosome 15"/>
</dbReference>
<keyword evidence="3" id="KW-0962">Peroxisome biogenesis</keyword>
<evidence type="ECO:0000256" key="1">
    <source>
        <dbReference type="ARBA" id="ARBA00004585"/>
    </source>
</evidence>
<keyword evidence="6" id="KW-0812">Transmembrane</keyword>
<evidence type="ECO:0000256" key="3">
    <source>
        <dbReference type="ARBA" id="ARBA00022593"/>
    </source>
</evidence>
<evidence type="ECO:0000256" key="2">
    <source>
        <dbReference type="ARBA" id="ARBA00008194"/>
    </source>
</evidence>
<sequence length="263" mass="29679">MDRKKDALDKLVAFLAKRDGIDKLVKTFQYIGKLSHYHLQESHPALANRFQKLEIASGLSRKAFRTGRFLTGYNALRTTTYYPDWKLQTLAVLGNGGEMVYWFFDHFVWLARVGVLDSHLANRLCYVSCFGEAFCYIFFTMAELIVIRRGLEAEWKCKKELEELLVEEENCSKLAGNSVISSSSSNAGVSLVAVTERIKQVKAQISKIRLQRVMSVMAITAYIADLLIALAVVDPNPFVNHAITLGLSGLASAWAGWYRNWPD</sequence>
<reference evidence="7" key="1">
    <citation type="submission" date="2024-03" db="EMBL/GenBank/DDBJ databases">
        <authorList>
            <consortium name="ELIXIR-Norway"/>
            <consortium name="Elixir Norway"/>
        </authorList>
    </citation>
    <scope>NUCLEOTIDE SEQUENCE</scope>
</reference>
<comment type="subcellular location">
    <subcellularLocation>
        <location evidence="1">Peroxisome membrane</location>
        <topology evidence="1">Multi-pass membrane protein</topology>
    </subcellularLocation>
</comment>
<evidence type="ECO:0000256" key="5">
    <source>
        <dbReference type="ARBA" id="ARBA00023140"/>
    </source>
</evidence>
<name>A0ABP1AS62_9BRYO</name>
<feature type="transmembrane region" description="Helical" evidence="6">
    <location>
        <begin position="238"/>
        <end position="258"/>
    </location>
</feature>
<keyword evidence="5" id="KW-0576">Peroxisome</keyword>
<dbReference type="InterPro" id="IPR008733">
    <property type="entry name" value="PEX11"/>
</dbReference>
<dbReference type="EMBL" id="OZ023716">
    <property type="protein sequence ID" value="CAK9865430.1"/>
    <property type="molecule type" value="Genomic_DNA"/>
</dbReference>
<keyword evidence="6" id="KW-1133">Transmembrane helix</keyword>
<accession>A0ABP1AS62</accession>
<gene>
    <name evidence="7" type="ORF">CSSPJE1EN2_LOCUS8425</name>
</gene>
<keyword evidence="4 6" id="KW-0472">Membrane</keyword>